<dbReference type="OrthoDB" id="4121259at2"/>
<reference evidence="4 5" key="1">
    <citation type="submission" date="2019-09" db="EMBL/GenBank/DDBJ databases">
        <title>Goodfellowia gen. nov., a new genus of the Pseudonocardineae related to Actinoalloteichus, containing Goodfellowia coeruleoviolacea gen. nov., comb. nov. gen. nov., comb. nov.</title>
        <authorList>
            <person name="Labeda D."/>
        </authorList>
    </citation>
    <scope>NUCLEOTIDE SEQUENCE [LARGE SCALE GENOMIC DNA]</scope>
    <source>
        <strain evidence="4 5">AN110305</strain>
    </source>
</reference>
<evidence type="ECO:0000256" key="1">
    <source>
        <dbReference type="SAM" id="MobiDB-lite"/>
    </source>
</evidence>
<keyword evidence="2" id="KW-1133">Transmembrane helix</keyword>
<evidence type="ECO:0000259" key="3">
    <source>
        <dbReference type="Pfam" id="PF03703"/>
    </source>
</evidence>
<comment type="caution">
    <text evidence="4">The sequence shown here is derived from an EMBL/GenBank/DDBJ whole genome shotgun (WGS) entry which is preliminary data.</text>
</comment>
<feature type="domain" description="YdbS-like PH" evidence="3">
    <location>
        <begin position="466"/>
        <end position="533"/>
    </location>
</feature>
<feature type="transmembrane region" description="Helical" evidence="2">
    <location>
        <begin position="284"/>
        <end position="311"/>
    </location>
</feature>
<dbReference type="InterPro" id="IPR014529">
    <property type="entry name" value="UCP026631"/>
</dbReference>
<dbReference type="AlphaFoldDB" id="A0A5B2XDK7"/>
<accession>A0A5B2XDK7</accession>
<feature type="compositionally biased region" description="Low complexity" evidence="1">
    <location>
        <begin position="10"/>
        <end position="53"/>
    </location>
</feature>
<dbReference type="Proteomes" id="UP000323454">
    <property type="component" value="Unassembled WGS sequence"/>
</dbReference>
<dbReference type="InterPro" id="IPR005182">
    <property type="entry name" value="YdbS-like_PH"/>
</dbReference>
<protein>
    <submittedName>
        <fullName evidence="4">PH domain-containing protein</fullName>
    </submittedName>
</protein>
<feature type="region of interest" description="Disordered" evidence="1">
    <location>
        <begin position="1"/>
        <end position="53"/>
    </location>
</feature>
<evidence type="ECO:0000256" key="2">
    <source>
        <dbReference type="SAM" id="Phobius"/>
    </source>
</evidence>
<feature type="transmembrane region" description="Helical" evidence="2">
    <location>
        <begin position="446"/>
        <end position="463"/>
    </location>
</feature>
<keyword evidence="2" id="KW-0472">Membrane</keyword>
<dbReference type="Pfam" id="PF03703">
    <property type="entry name" value="bPH_2"/>
    <property type="match status" value="3"/>
</dbReference>
<gene>
    <name evidence="4" type="ORF">F0L68_17815</name>
</gene>
<evidence type="ECO:0000313" key="5">
    <source>
        <dbReference type="Proteomes" id="UP000323454"/>
    </source>
</evidence>
<dbReference type="PANTHER" id="PTHR34473">
    <property type="entry name" value="UPF0699 TRANSMEMBRANE PROTEIN YDBS"/>
    <property type="match status" value="1"/>
</dbReference>
<evidence type="ECO:0000313" key="4">
    <source>
        <dbReference type="EMBL" id="KAA2261306.1"/>
    </source>
</evidence>
<feature type="transmembrane region" description="Helical" evidence="2">
    <location>
        <begin position="241"/>
        <end position="264"/>
    </location>
</feature>
<dbReference type="PIRSF" id="PIRSF026631">
    <property type="entry name" value="UCP026631"/>
    <property type="match status" value="1"/>
</dbReference>
<dbReference type="EMBL" id="VUOB01000029">
    <property type="protein sequence ID" value="KAA2261306.1"/>
    <property type="molecule type" value="Genomic_DNA"/>
</dbReference>
<sequence>MTEPVAPQEQYGPQPVTQQPYTQQPYTQQPYEQQPYEQQPYGQRGPFEQEPFPAAPELVEPEPVWNRLDLRMLVVRPLNEAVGLIPLILGLLVYGTRNIWQTVSGIAAVVLLVSVGLVHWLTTKYRITGDQVQLHKGLFVRKQFSVPRDRIRTVDLTAKLGHRLFGLSAIRIGTGEKAHTQHHELTLDAVSSAEAERLRQVLLRKVAPSTRQSEVDDSAPVDVEETPGTVLAQLKPGWLRYAPLTLSGLVAVGAAFGILMNFARELNLDPGHYGRDTVRWLADAPVGLIVGIIAGVVLVAAVFGSLIVYVFQFWGYRLTRETDGTVRVRRGLLTTRSVSVEEKRLRGVEVQQPLLLRAGRGARVKAVTTGLSHHREGSLLLPPAPAAEAHRVSAEVLGVSASPTTAPLVRHPRRALWRRLVRAVLPVLVIAGALGGLASLGQLPSWPWQVALCLVPFAALLGVDRYRNLGHALTDHYLVSRNGSVVRETVALQRTGIIGWRISQSVFQRRAGLVTVAATTAAGTGAYHVLDVAEDDGLALAEAAVPDLLRPFLVR</sequence>
<dbReference type="RefSeq" id="WP_149850709.1">
    <property type="nucleotide sequence ID" value="NZ_VUOB01000029.1"/>
</dbReference>
<dbReference type="PANTHER" id="PTHR34473:SF2">
    <property type="entry name" value="UPF0699 TRANSMEMBRANE PROTEIN YDBT"/>
    <property type="match status" value="1"/>
</dbReference>
<proteinExistence type="predicted"/>
<keyword evidence="2" id="KW-0812">Transmembrane</keyword>
<keyword evidence="5" id="KW-1185">Reference proteome</keyword>
<feature type="transmembrane region" description="Helical" evidence="2">
    <location>
        <begin position="420"/>
        <end position="440"/>
    </location>
</feature>
<feature type="transmembrane region" description="Helical" evidence="2">
    <location>
        <begin position="73"/>
        <end position="93"/>
    </location>
</feature>
<feature type="transmembrane region" description="Helical" evidence="2">
    <location>
        <begin position="99"/>
        <end position="121"/>
    </location>
</feature>
<name>A0A5B2XDK7_9PSEU</name>
<reference evidence="4 5" key="2">
    <citation type="submission" date="2019-09" db="EMBL/GenBank/DDBJ databases">
        <authorList>
            <person name="Jin C."/>
        </authorList>
    </citation>
    <scope>NUCLEOTIDE SEQUENCE [LARGE SCALE GENOMIC DNA]</scope>
    <source>
        <strain evidence="4 5">AN110305</strain>
    </source>
</reference>
<feature type="domain" description="YdbS-like PH" evidence="3">
    <location>
        <begin position="120"/>
        <end position="200"/>
    </location>
</feature>
<feature type="domain" description="YdbS-like PH" evidence="3">
    <location>
        <begin position="313"/>
        <end position="387"/>
    </location>
</feature>
<organism evidence="4 5">
    <name type="scientific">Solihabitans fulvus</name>
    <dbReference type="NCBI Taxonomy" id="1892852"/>
    <lineage>
        <taxon>Bacteria</taxon>
        <taxon>Bacillati</taxon>
        <taxon>Actinomycetota</taxon>
        <taxon>Actinomycetes</taxon>
        <taxon>Pseudonocardiales</taxon>
        <taxon>Pseudonocardiaceae</taxon>
        <taxon>Solihabitans</taxon>
    </lineage>
</organism>